<evidence type="ECO:0000256" key="10">
    <source>
        <dbReference type="SAM" id="MobiDB-lite"/>
    </source>
</evidence>
<evidence type="ECO:0000256" key="11">
    <source>
        <dbReference type="SAM" id="Phobius"/>
    </source>
</evidence>
<dbReference type="OrthoDB" id="2148490at2759"/>
<dbReference type="PANTHER" id="PTHR12428:SF66">
    <property type="entry name" value="MITOCHONDRIAL INNER MEMBRANE PROTEIN OXA1L"/>
    <property type="match status" value="1"/>
</dbReference>
<evidence type="ECO:0000256" key="3">
    <source>
        <dbReference type="ARBA" id="ARBA00022692"/>
    </source>
</evidence>
<sequence>MSGRLLSRALPAAPLRCAGPSSAAPRSLSSLALRRPAASRLHAPARPALAAALLASRPAGSARHISFWGSSAPAAAPPQQQVEPAAADDVAAAAAAPLDTVNASAAGTPLASAPPASESASPLVDAVSAVSPDSAQQLSDALAATSVDLASLQANHWWLVSTAQGLLDTVHHYSGLPWWATIAVATVGMRLALLPITIKGQRNGIRLANINPEVKLCMEDIKAAKSTNDMQLMAASSQRVQQLFRDHDCHPLKGFIAPFVQMPLFITFFFALKGLGEGKLTEMTTGGLWWFTDLTAADPYWALPVVSAAATLLVVQTGAEQGGAAGGGDQTAHTVKVVMRVATIGMIPFISYLPAACFVYWTTNNVLSLLQLQLLRSQFFRNRFDIPDRVDHNAGKPPVKVVGVFQSFRDNLAKAQAEAARKTATAPGSLRRAPMQTEEARSAALERLVAGQRAFEDTSAARPGESADDRADRRIMEREEKVRAARLRRQSSRAKRS</sequence>
<feature type="domain" description="Membrane insertase YidC/Oxa/ALB C-terminal" evidence="12">
    <location>
        <begin position="178"/>
        <end position="374"/>
    </location>
</feature>
<dbReference type="CDD" id="cd20069">
    <property type="entry name" value="5TM_Oxa1-like"/>
    <property type="match status" value="1"/>
</dbReference>
<keyword evidence="8 11" id="KW-0472">Membrane</keyword>
<dbReference type="STRING" id="58919.A0A316ZKY0"/>
<dbReference type="EMBL" id="KZ819283">
    <property type="protein sequence ID" value="PWO01046.1"/>
    <property type="molecule type" value="Genomic_DNA"/>
</dbReference>
<comment type="similarity">
    <text evidence="2 9">Belongs to the OXA1/ALB3/YidC family.</text>
</comment>
<dbReference type="GO" id="GO:0032977">
    <property type="term" value="F:membrane insertase activity"/>
    <property type="evidence" value="ECO:0007669"/>
    <property type="project" value="InterPro"/>
</dbReference>
<dbReference type="InterPro" id="IPR028055">
    <property type="entry name" value="YidC/Oxa/ALB_C"/>
</dbReference>
<evidence type="ECO:0000256" key="8">
    <source>
        <dbReference type="ARBA" id="ARBA00023136"/>
    </source>
</evidence>
<evidence type="ECO:0000313" key="14">
    <source>
        <dbReference type="Proteomes" id="UP000245946"/>
    </source>
</evidence>
<keyword evidence="3 9" id="KW-0812">Transmembrane</keyword>
<keyword evidence="6 11" id="KW-1133">Transmembrane helix</keyword>
<dbReference type="GeneID" id="37268281"/>
<dbReference type="AlphaFoldDB" id="A0A316ZKY0"/>
<evidence type="ECO:0000256" key="5">
    <source>
        <dbReference type="ARBA" id="ARBA00022946"/>
    </source>
</evidence>
<feature type="compositionally biased region" description="Basic and acidic residues" evidence="10">
    <location>
        <begin position="465"/>
        <end position="483"/>
    </location>
</feature>
<feature type="compositionally biased region" description="Basic residues" evidence="10">
    <location>
        <begin position="484"/>
        <end position="497"/>
    </location>
</feature>
<evidence type="ECO:0000256" key="4">
    <source>
        <dbReference type="ARBA" id="ARBA00022792"/>
    </source>
</evidence>
<dbReference type="GO" id="GO:0032979">
    <property type="term" value="P:protein insertion into mitochondrial inner membrane from matrix"/>
    <property type="evidence" value="ECO:0007669"/>
    <property type="project" value="TreeGrafter"/>
</dbReference>
<proteinExistence type="inferred from homology"/>
<dbReference type="GO" id="GO:0005743">
    <property type="term" value="C:mitochondrial inner membrane"/>
    <property type="evidence" value="ECO:0007669"/>
    <property type="project" value="UniProtKB-SubCell"/>
</dbReference>
<dbReference type="PANTHER" id="PTHR12428">
    <property type="entry name" value="OXA1"/>
    <property type="match status" value="1"/>
</dbReference>
<feature type="region of interest" description="Disordered" evidence="10">
    <location>
        <begin position="455"/>
        <end position="497"/>
    </location>
</feature>
<gene>
    <name evidence="13" type="ORF">FA09DRAFT_313678</name>
</gene>
<dbReference type="RefSeq" id="XP_025601324.1">
    <property type="nucleotide sequence ID" value="XM_025740737.1"/>
</dbReference>
<evidence type="ECO:0000256" key="9">
    <source>
        <dbReference type="RuleBase" id="RU003945"/>
    </source>
</evidence>
<evidence type="ECO:0000259" key="12">
    <source>
        <dbReference type="Pfam" id="PF02096"/>
    </source>
</evidence>
<feature type="transmembrane region" description="Helical" evidence="11">
    <location>
        <begin position="254"/>
        <end position="272"/>
    </location>
</feature>
<dbReference type="InterPro" id="IPR001708">
    <property type="entry name" value="YidC/ALB3/OXA1/COX18"/>
</dbReference>
<dbReference type="Pfam" id="PF02096">
    <property type="entry name" value="60KD_IMP"/>
    <property type="match status" value="1"/>
</dbReference>
<organism evidence="13 14">
    <name type="scientific">Tilletiopsis washingtonensis</name>
    <dbReference type="NCBI Taxonomy" id="58919"/>
    <lineage>
        <taxon>Eukaryota</taxon>
        <taxon>Fungi</taxon>
        <taxon>Dikarya</taxon>
        <taxon>Basidiomycota</taxon>
        <taxon>Ustilaginomycotina</taxon>
        <taxon>Exobasidiomycetes</taxon>
        <taxon>Entylomatales</taxon>
        <taxon>Entylomatales incertae sedis</taxon>
        <taxon>Tilletiopsis</taxon>
    </lineage>
</organism>
<evidence type="ECO:0000256" key="1">
    <source>
        <dbReference type="ARBA" id="ARBA00004448"/>
    </source>
</evidence>
<evidence type="ECO:0000256" key="7">
    <source>
        <dbReference type="ARBA" id="ARBA00023128"/>
    </source>
</evidence>
<dbReference type="Proteomes" id="UP000245946">
    <property type="component" value="Unassembled WGS sequence"/>
</dbReference>
<evidence type="ECO:0000256" key="6">
    <source>
        <dbReference type="ARBA" id="ARBA00022989"/>
    </source>
</evidence>
<comment type="subcellular location">
    <subcellularLocation>
        <location evidence="9">Membrane</location>
        <topology evidence="9">Multi-pass membrane protein</topology>
    </subcellularLocation>
    <subcellularLocation>
        <location evidence="1">Mitochondrion inner membrane</location>
        <topology evidence="1">Multi-pass membrane protein</topology>
    </subcellularLocation>
</comment>
<feature type="transmembrane region" description="Helical" evidence="11">
    <location>
        <begin position="337"/>
        <end position="361"/>
    </location>
</feature>
<keyword evidence="5" id="KW-0809">Transit peptide</keyword>
<keyword evidence="4" id="KW-0999">Mitochondrion inner membrane</keyword>
<accession>A0A316ZKY0</accession>
<evidence type="ECO:0000256" key="2">
    <source>
        <dbReference type="ARBA" id="ARBA00009877"/>
    </source>
</evidence>
<evidence type="ECO:0000313" key="13">
    <source>
        <dbReference type="EMBL" id="PWO01046.1"/>
    </source>
</evidence>
<name>A0A316ZKY0_9BASI</name>
<keyword evidence="14" id="KW-1185">Reference proteome</keyword>
<protein>
    <recommendedName>
        <fullName evidence="12">Membrane insertase YidC/Oxa/ALB C-terminal domain-containing protein</fullName>
    </recommendedName>
</protein>
<reference evidence="13 14" key="1">
    <citation type="journal article" date="2018" name="Mol. Biol. Evol.">
        <title>Broad Genomic Sampling Reveals a Smut Pathogenic Ancestry of the Fungal Clade Ustilaginomycotina.</title>
        <authorList>
            <person name="Kijpornyongpan T."/>
            <person name="Mondo S.J."/>
            <person name="Barry K."/>
            <person name="Sandor L."/>
            <person name="Lee J."/>
            <person name="Lipzen A."/>
            <person name="Pangilinan J."/>
            <person name="LaButti K."/>
            <person name="Hainaut M."/>
            <person name="Henrissat B."/>
            <person name="Grigoriev I.V."/>
            <person name="Spatafora J.W."/>
            <person name="Aime M.C."/>
        </authorList>
    </citation>
    <scope>NUCLEOTIDE SEQUENCE [LARGE SCALE GENOMIC DNA]</scope>
    <source>
        <strain evidence="13 14">MCA 4186</strain>
    </source>
</reference>
<keyword evidence="7" id="KW-0496">Mitochondrion</keyword>